<evidence type="ECO:0000256" key="1">
    <source>
        <dbReference type="SAM" id="MobiDB-lite"/>
    </source>
</evidence>
<organism evidence="2 3">
    <name type="scientific">Tegillarca granosa</name>
    <name type="common">Malaysian cockle</name>
    <name type="synonym">Anadara granosa</name>
    <dbReference type="NCBI Taxonomy" id="220873"/>
    <lineage>
        <taxon>Eukaryota</taxon>
        <taxon>Metazoa</taxon>
        <taxon>Spiralia</taxon>
        <taxon>Lophotrochozoa</taxon>
        <taxon>Mollusca</taxon>
        <taxon>Bivalvia</taxon>
        <taxon>Autobranchia</taxon>
        <taxon>Pteriomorphia</taxon>
        <taxon>Arcoida</taxon>
        <taxon>Arcoidea</taxon>
        <taxon>Arcidae</taxon>
        <taxon>Tegillarca</taxon>
    </lineage>
</organism>
<gene>
    <name evidence="2" type="ORF">KUTeg_020955</name>
</gene>
<name>A0ABQ9E9F6_TEGGR</name>
<accession>A0ABQ9E9F6</accession>
<proteinExistence type="predicted"/>
<keyword evidence="3" id="KW-1185">Reference proteome</keyword>
<reference evidence="2 3" key="1">
    <citation type="submission" date="2022-12" db="EMBL/GenBank/DDBJ databases">
        <title>Chromosome-level genome of Tegillarca granosa.</title>
        <authorList>
            <person name="Kim J."/>
        </authorList>
    </citation>
    <scope>NUCLEOTIDE SEQUENCE [LARGE SCALE GENOMIC DNA]</scope>
    <source>
        <strain evidence="2">Teg-2019</strain>
        <tissue evidence="2">Adductor muscle</tissue>
    </source>
</reference>
<comment type="caution">
    <text evidence="2">The sequence shown here is derived from an EMBL/GenBank/DDBJ whole genome shotgun (WGS) entry which is preliminary data.</text>
</comment>
<sequence>MTFTFEKTSGYISTYFITENRNRPIKMVAKLSLLLVFVIFGLVESRPDWNLVLKARSDGSEQGELQSPAAGGSFKFVDSCLKAFADQVWKDGDQVHNLNTIVGHSFGCLKTSVDIIVKGAFSELPKILDENVDKEARKEALTSLIVFIEDVTEEIAYVSKIVEKLIEVSHYGSNTNAALVFAKCSFENLNREMESREDCEDKALAPKGIPTPKPTPTSSLPTTPEQQPAEKRQKILRELKNLLQVLNKTKVF</sequence>
<evidence type="ECO:0000313" key="3">
    <source>
        <dbReference type="Proteomes" id="UP001217089"/>
    </source>
</evidence>
<feature type="region of interest" description="Disordered" evidence="1">
    <location>
        <begin position="199"/>
        <end position="232"/>
    </location>
</feature>
<protein>
    <submittedName>
        <fullName evidence="2">Uncharacterized protein</fullName>
    </submittedName>
</protein>
<evidence type="ECO:0000313" key="2">
    <source>
        <dbReference type="EMBL" id="KAJ8301968.1"/>
    </source>
</evidence>
<dbReference type="EMBL" id="JARBDR010000918">
    <property type="protein sequence ID" value="KAJ8301968.1"/>
    <property type="molecule type" value="Genomic_DNA"/>
</dbReference>
<dbReference type="Proteomes" id="UP001217089">
    <property type="component" value="Unassembled WGS sequence"/>
</dbReference>